<feature type="compositionally biased region" description="Low complexity" evidence="1">
    <location>
        <begin position="288"/>
        <end position="300"/>
    </location>
</feature>
<protein>
    <submittedName>
        <fullName evidence="3">Uncharacterized protein</fullName>
    </submittedName>
</protein>
<evidence type="ECO:0000256" key="1">
    <source>
        <dbReference type="SAM" id="MobiDB-lite"/>
    </source>
</evidence>
<feature type="compositionally biased region" description="Polar residues" evidence="1">
    <location>
        <begin position="36"/>
        <end position="53"/>
    </location>
</feature>
<evidence type="ECO:0000256" key="2">
    <source>
        <dbReference type="SAM" id="Phobius"/>
    </source>
</evidence>
<comment type="caution">
    <text evidence="3">The sequence shown here is derived from an EMBL/GenBank/DDBJ whole genome shotgun (WGS) entry which is preliminary data.</text>
</comment>
<proteinExistence type="predicted"/>
<keyword evidence="2" id="KW-0472">Membrane</keyword>
<sequence length="514" mass="52465">MCKTFVVPDTRGVEGRPAPGTRTDSTTPALPRPRTRQITQLASEPQEDPVTTHQPDEHDVDPQLVEAALRRVAAADPAADAVLDTQHLHATLAATTGVQLPTDELAAARSRRRRTRWLQAAAAVAAVAVVGTGGYAVGANGSDPTIAPPISLGARDADDAQAADGAAEIAGGPLSSTAESAGDARMMAYGGRQVFHATGLPTEGGSQAAWAFDAASVYSEATLERVADVFGVTGDITREYGLAIGVLDGSGPNVSLSPDGQASVSYYDPTRDPWSCETLSAPDKPQDDGAASSDGASGDGVDIVLGDETQPAADCAGDAPSESSAISTAKEVLDELGLDADAFTFDASSESSASTNVTGTLVVDDQSTGAAWTFVVMDDGVQSAYGPLAPLVELGDYDVISPADAVERLNDPRFSATQSGIWPLAASARAAEEPALVDDGAASDEATVPPTLHAGDPIAWPVTDVTITGARLGVALQYLDNGASALIPAYELTDAAGASWSVIAVVEDQLDLTS</sequence>
<reference evidence="3 4" key="1">
    <citation type="submission" date="2019-07" db="EMBL/GenBank/DDBJ databases">
        <title>Whole genome shotgun sequence of Cellulomonas persica NBRC 101101.</title>
        <authorList>
            <person name="Hosoyama A."/>
            <person name="Uohara A."/>
            <person name="Ohji S."/>
            <person name="Ichikawa N."/>
        </authorList>
    </citation>
    <scope>NUCLEOTIDE SEQUENCE [LARGE SCALE GENOMIC DNA]</scope>
    <source>
        <strain evidence="3 4">NBRC 101101</strain>
    </source>
</reference>
<dbReference type="EMBL" id="BJUA01000010">
    <property type="protein sequence ID" value="GEK18450.1"/>
    <property type="molecule type" value="Genomic_DNA"/>
</dbReference>
<keyword evidence="4" id="KW-1185">Reference proteome</keyword>
<gene>
    <name evidence="3" type="ORF">CPE01_21830</name>
</gene>
<organism evidence="3 4">
    <name type="scientific">Cellulomonas persica</name>
    <dbReference type="NCBI Taxonomy" id="76861"/>
    <lineage>
        <taxon>Bacteria</taxon>
        <taxon>Bacillati</taxon>
        <taxon>Actinomycetota</taxon>
        <taxon>Actinomycetes</taxon>
        <taxon>Micrococcales</taxon>
        <taxon>Cellulomonadaceae</taxon>
        <taxon>Cellulomonas</taxon>
    </lineage>
</organism>
<keyword evidence="2" id="KW-1133">Transmembrane helix</keyword>
<evidence type="ECO:0000313" key="3">
    <source>
        <dbReference type="EMBL" id="GEK18450.1"/>
    </source>
</evidence>
<evidence type="ECO:0000313" key="4">
    <source>
        <dbReference type="Proteomes" id="UP000321386"/>
    </source>
</evidence>
<dbReference type="Proteomes" id="UP000321386">
    <property type="component" value="Unassembled WGS sequence"/>
</dbReference>
<feature type="region of interest" description="Disordered" evidence="1">
    <location>
        <begin position="1"/>
        <end position="57"/>
    </location>
</feature>
<keyword evidence="2" id="KW-0812">Transmembrane</keyword>
<dbReference type="AlphaFoldDB" id="A0A510UZE4"/>
<feature type="region of interest" description="Disordered" evidence="1">
    <location>
        <begin position="274"/>
        <end position="304"/>
    </location>
</feature>
<name>A0A510UZE4_9CELL</name>
<feature type="transmembrane region" description="Helical" evidence="2">
    <location>
        <begin position="117"/>
        <end position="138"/>
    </location>
</feature>
<accession>A0A510UZE4</accession>